<dbReference type="AlphaFoldDB" id="A0A399EY78"/>
<dbReference type="PANTHER" id="PTHR21666">
    <property type="entry name" value="PEPTIDASE-RELATED"/>
    <property type="match status" value="1"/>
</dbReference>
<comment type="caution">
    <text evidence="4">The sequence shown here is derived from an EMBL/GenBank/DDBJ whole genome shotgun (WGS) entry which is preliminary data.</text>
</comment>
<evidence type="ECO:0000256" key="1">
    <source>
        <dbReference type="ARBA" id="ARBA00022729"/>
    </source>
</evidence>
<dbReference type="InterPro" id="IPR011055">
    <property type="entry name" value="Dup_hybrid_motif"/>
</dbReference>
<keyword evidence="1" id="KW-0732">Signal</keyword>
<dbReference type="EMBL" id="QWLA01000009">
    <property type="protein sequence ID" value="RIH88545.1"/>
    <property type="molecule type" value="Genomic_DNA"/>
</dbReference>
<reference evidence="4 5" key="1">
    <citation type="submission" date="2018-08" db="EMBL/GenBank/DDBJ databases">
        <title>Meiothermus roseus NBRC 110900 genome sequencing project.</title>
        <authorList>
            <person name="Da Costa M.S."/>
            <person name="Albuquerque L."/>
            <person name="Raposo P."/>
            <person name="Froufe H.J.C."/>
            <person name="Barroso C.S."/>
            <person name="Egas C."/>
        </authorList>
    </citation>
    <scope>NUCLEOTIDE SEQUENCE [LARGE SCALE GENOMIC DNA]</scope>
    <source>
        <strain evidence="4 5">NBRC 110900</strain>
    </source>
</reference>
<dbReference type="InterPro" id="IPR018392">
    <property type="entry name" value="LysM"/>
</dbReference>
<dbReference type="PROSITE" id="PS51782">
    <property type="entry name" value="LYSM"/>
    <property type="match status" value="3"/>
</dbReference>
<organism evidence="4 5">
    <name type="scientific">Calidithermus roseus</name>
    <dbReference type="NCBI Taxonomy" id="1644118"/>
    <lineage>
        <taxon>Bacteria</taxon>
        <taxon>Thermotogati</taxon>
        <taxon>Deinococcota</taxon>
        <taxon>Deinococci</taxon>
        <taxon>Thermales</taxon>
        <taxon>Thermaceae</taxon>
        <taxon>Calidithermus</taxon>
    </lineage>
</organism>
<dbReference type="GO" id="GO:0004222">
    <property type="term" value="F:metalloendopeptidase activity"/>
    <property type="evidence" value="ECO:0007669"/>
    <property type="project" value="TreeGrafter"/>
</dbReference>
<name>A0A399EY78_9DEIN</name>
<evidence type="ECO:0000313" key="4">
    <source>
        <dbReference type="EMBL" id="RIH88545.1"/>
    </source>
</evidence>
<dbReference type="InterPro" id="IPR016047">
    <property type="entry name" value="M23ase_b-sheet_dom"/>
</dbReference>
<dbReference type="SUPFAM" id="SSF54106">
    <property type="entry name" value="LysM domain"/>
    <property type="match status" value="2"/>
</dbReference>
<dbReference type="Pfam" id="PF01551">
    <property type="entry name" value="Peptidase_M23"/>
    <property type="match status" value="1"/>
</dbReference>
<sequence>MEALLKVAVAGAALHSPLATLVQNNTTEVVLESPANKGWVLYTVQSGDTLSGIASRYRVDPKAIMWSSGLESIVLKPGQELRIPITGGKSDREPRIPPGVREYTVRSGDTLQGIASRFGLSEVDLITANPWIPSLDRLTQGAILHIPTEQKGLLVRLSKGQTLLDLSSRFGISLLKLAKVNGISDPTEVAEGDLILIPGITARTTYDNLLAKREAERQARLEAERKAREEAARREAEARRQAQRRAQAQVRRQAAAPATVRRSNFVSEGGYTYPVKSFVITTYFGRRGAFQRYHTGLDMAAPFGTPIYAARSGQVEVAGWSTWGYGYHVIIDHGGGVETLYGHMSRFVVSAGEWVEQGQLIGYVGSTGWSTGPHLHFEVRVGGTPRNPLAYLP</sequence>
<feature type="domain" description="LysM" evidence="3">
    <location>
        <begin position="101"/>
        <end position="146"/>
    </location>
</feature>
<dbReference type="OrthoDB" id="9805799at2"/>
<dbReference type="InterPro" id="IPR050570">
    <property type="entry name" value="Cell_wall_metabolism_enzyme"/>
</dbReference>
<keyword evidence="5" id="KW-1185">Reference proteome</keyword>
<gene>
    <name evidence="4" type="primary">mepM_2</name>
    <name evidence="4" type="ORF">Mrose_00777</name>
</gene>
<dbReference type="Gene3D" id="3.10.350.10">
    <property type="entry name" value="LysM domain"/>
    <property type="match status" value="3"/>
</dbReference>
<evidence type="ECO:0000259" key="3">
    <source>
        <dbReference type="PROSITE" id="PS51782"/>
    </source>
</evidence>
<feature type="region of interest" description="Disordered" evidence="2">
    <location>
        <begin position="221"/>
        <end position="255"/>
    </location>
</feature>
<dbReference type="InterPro" id="IPR036779">
    <property type="entry name" value="LysM_dom_sf"/>
</dbReference>
<dbReference type="SUPFAM" id="SSF51261">
    <property type="entry name" value="Duplicated hybrid motif"/>
    <property type="match status" value="1"/>
</dbReference>
<accession>A0A399EY78</accession>
<dbReference type="PANTHER" id="PTHR21666:SF289">
    <property type="entry name" value="L-ALA--D-GLU ENDOPEPTIDASE"/>
    <property type="match status" value="1"/>
</dbReference>
<dbReference type="CDD" id="cd12797">
    <property type="entry name" value="M23_peptidase"/>
    <property type="match status" value="1"/>
</dbReference>
<dbReference type="SMART" id="SM00257">
    <property type="entry name" value="LysM"/>
    <property type="match status" value="3"/>
</dbReference>
<protein>
    <submittedName>
        <fullName evidence="4">Murein DD-endopeptidase MepM</fullName>
        <ecNumber evidence="4">3.4.24.-</ecNumber>
    </submittedName>
</protein>
<feature type="compositionally biased region" description="Basic and acidic residues" evidence="2">
    <location>
        <begin position="221"/>
        <end position="240"/>
    </location>
</feature>
<dbReference type="Pfam" id="PF01476">
    <property type="entry name" value="LysM"/>
    <property type="match status" value="3"/>
</dbReference>
<dbReference type="Gene3D" id="2.70.70.10">
    <property type="entry name" value="Glucose Permease (Domain IIA)"/>
    <property type="match status" value="1"/>
</dbReference>
<feature type="compositionally biased region" description="Low complexity" evidence="2">
    <location>
        <begin position="244"/>
        <end position="255"/>
    </location>
</feature>
<dbReference type="Proteomes" id="UP000265341">
    <property type="component" value="Unassembled WGS sequence"/>
</dbReference>
<feature type="domain" description="LysM" evidence="3">
    <location>
        <begin position="153"/>
        <end position="197"/>
    </location>
</feature>
<proteinExistence type="predicted"/>
<dbReference type="CDD" id="cd00118">
    <property type="entry name" value="LysM"/>
    <property type="match status" value="2"/>
</dbReference>
<feature type="domain" description="LysM" evidence="3">
    <location>
        <begin position="40"/>
        <end position="83"/>
    </location>
</feature>
<dbReference type="EC" id="3.4.24.-" evidence="4"/>
<evidence type="ECO:0000256" key="2">
    <source>
        <dbReference type="SAM" id="MobiDB-lite"/>
    </source>
</evidence>
<keyword evidence="4" id="KW-0378">Hydrolase</keyword>
<dbReference type="RefSeq" id="WP_119276115.1">
    <property type="nucleotide sequence ID" value="NZ_QWLA01000009.1"/>
</dbReference>
<evidence type="ECO:0000313" key="5">
    <source>
        <dbReference type="Proteomes" id="UP000265341"/>
    </source>
</evidence>